<keyword evidence="2" id="KW-1185">Reference proteome</keyword>
<evidence type="ECO:0000313" key="1">
    <source>
        <dbReference type="EMBL" id="OBW95012.1"/>
    </source>
</evidence>
<name>A0A1A7NXT3_9PAST</name>
<comment type="caution">
    <text evidence="1">The sequence shown here is derived from an EMBL/GenBank/DDBJ whole genome shotgun (WGS) entry which is preliminary data.</text>
</comment>
<dbReference type="Proteomes" id="UP000092649">
    <property type="component" value="Unassembled WGS sequence"/>
</dbReference>
<dbReference type="EMBL" id="JTJL01000016">
    <property type="protein sequence ID" value="OBW95012.1"/>
    <property type="molecule type" value="Genomic_DNA"/>
</dbReference>
<sequence>MKELFRANLYVADCDSVNSTYDNANYLKRFKSSILMAKSIGMNPNMIFDSEGFETAILDPNVRKFFVKRIKEKERDNIEYCINIHIYNNFIEDGYFDFHHQDNPFERYYSDKLRENYLFSSYNLTKKTIEQDSIMKEKIHYKLSALNDFAKYIYKETCHNIFKIRNDNAVLDLRSALLNRSRYILRDISKFQEINEDLKKVYIDALLGFIILIESNNDIKSRSDIYHLLENMLKKDFKNYEVILKEKLKTDVIDISYNSSFIKEGEIFRYKSVDSLDFLYEKIFDSYAASGILITAYNLYKTIKAIKSKIEVLDLISNPTGIVNYLVDELLNEASDRGVSAAHKAASFLIPKTRLLGVSESKHLLIGVKASVKDHKN</sequence>
<dbReference type="AlphaFoldDB" id="A0A1A7NXT3"/>
<proteinExistence type="predicted"/>
<gene>
    <name evidence="1" type="ORF">QS62_05015</name>
</gene>
<evidence type="ECO:0000313" key="2">
    <source>
        <dbReference type="Proteomes" id="UP000092649"/>
    </source>
</evidence>
<reference evidence="1 2" key="1">
    <citation type="submission" date="2014-11" db="EMBL/GenBank/DDBJ databases">
        <title>Pan-genome of Gallibacterium spp.</title>
        <authorList>
            <person name="Kudirkiene E."/>
            <person name="Bojesen A.M."/>
        </authorList>
    </citation>
    <scope>NUCLEOTIDE SEQUENCE [LARGE SCALE GENOMIC DNA]</scope>
    <source>
        <strain evidence="1 2">F150</strain>
    </source>
</reference>
<dbReference type="PATRIC" id="fig|505341.3.peg.1009"/>
<protein>
    <submittedName>
        <fullName evidence="1">Uncharacterized protein</fullName>
    </submittedName>
</protein>
<organism evidence="1 2">
    <name type="scientific">Gallibacterium salpingitidis</name>
    <dbReference type="NCBI Taxonomy" id="505341"/>
    <lineage>
        <taxon>Bacteria</taxon>
        <taxon>Pseudomonadati</taxon>
        <taxon>Pseudomonadota</taxon>
        <taxon>Gammaproteobacteria</taxon>
        <taxon>Pasteurellales</taxon>
        <taxon>Pasteurellaceae</taxon>
        <taxon>Gallibacterium</taxon>
    </lineage>
</organism>
<accession>A0A1A7NXT3</accession>
<dbReference type="OrthoDB" id="6396059at2"/>
<dbReference type="RefSeq" id="WP_156550068.1">
    <property type="nucleotide sequence ID" value="NZ_JTJL01000016.1"/>
</dbReference>